<feature type="transmembrane region" description="Helical" evidence="1">
    <location>
        <begin position="6"/>
        <end position="26"/>
    </location>
</feature>
<reference evidence="2" key="1">
    <citation type="submission" date="2021-01" db="EMBL/GenBank/DDBJ databases">
        <title>Adiantum capillus-veneris genome.</title>
        <authorList>
            <person name="Fang Y."/>
            <person name="Liao Q."/>
        </authorList>
    </citation>
    <scope>NUCLEOTIDE SEQUENCE</scope>
    <source>
        <strain evidence="2">H3</strain>
        <tissue evidence="2">Leaf</tissue>
    </source>
</reference>
<feature type="transmembrane region" description="Helical" evidence="1">
    <location>
        <begin position="268"/>
        <end position="288"/>
    </location>
</feature>
<feature type="transmembrane region" description="Helical" evidence="1">
    <location>
        <begin position="300"/>
        <end position="321"/>
    </location>
</feature>
<dbReference type="AlphaFoldDB" id="A0A9D4ZI64"/>
<accession>A0A9D4ZI64</accession>
<keyword evidence="1" id="KW-1133">Transmembrane helix</keyword>
<evidence type="ECO:0000313" key="3">
    <source>
        <dbReference type="Proteomes" id="UP000886520"/>
    </source>
</evidence>
<keyword evidence="1" id="KW-0812">Transmembrane</keyword>
<dbReference type="OrthoDB" id="2378254at2759"/>
<protein>
    <submittedName>
        <fullName evidence="2">Uncharacterized protein</fullName>
    </submittedName>
</protein>
<feature type="transmembrane region" description="Helical" evidence="1">
    <location>
        <begin position="230"/>
        <end position="256"/>
    </location>
</feature>
<dbReference type="Proteomes" id="UP000886520">
    <property type="component" value="Chromosome 11"/>
</dbReference>
<keyword evidence="3" id="KW-1185">Reference proteome</keyword>
<dbReference type="EMBL" id="JABFUD020000011">
    <property type="protein sequence ID" value="KAI5073945.1"/>
    <property type="molecule type" value="Genomic_DNA"/>
</dbReference>
<comment type="caution">
    <text evidence="2">The sequence shown here is derived from an EMBL/GenBank/DDBJ whole genome shotgun (WGS) entry which is preliminary data.</text>
</comment>
<gene>
    <name evidence="2" type="ORF">GOP47_0011958</name>
</gene>
<evidence type="ECO:0000256" key="1">
    <source>
        <dbReference type="SAM" id="Phobius"/>
    </source>
</evidence>
<name>A0A9D4ZI64_ADICA</name>
<evidence type="ECO:0000313" key="2">
    <source>
        <dbReference type="EMBL" id="KAI5073945.1"/>
    </source>
</evidence>
<organism evidence="2 3">
    <name type="scientific">Adiantum capillus-veneris</name>
    <name type="common">Maidenhair fern</name>
    <dbReference type="NCBI Taxonomy" id="13818"/>
    <lineage>
        <taxon>Eukaryota</taxon>
        <taxon>Viridiplantae</taxon>
        <taxon>Streptophyta</taxon>
        <taxon>Embryophyta</taxon>
        <taxon>Tracheophyta</taxon>
        <taxon>Polypodiopsida</taxon>
        <taxon>Polypodiidae</taxon>
        <taxon>Polypodiales</taxon>
        <taxon>Pteridineae</taxon>
        <taxon>Pteridaceae</taxon>
        <taxon>Vittarioideae</taxon>
        <taxon>Adiantum</taxon>
    </lineage>
</organism>
<sequence length="325" mass="35972">MADCFGVTWGFLMLCIPVGLLVFFAYEAHVFIPSITRAYNYVPARMTVHQIDLSSRHCCYLVCFCDEVDDAKAETCSAMKSRTEALSPALCPTSNGSSLCPPTGSAAVCNDGPFCCTSCNNTCSSQSPSVCKCPCSKCGTCSCCKHVEGRLCRLFCDPCYNVTMAVVFTDRHGMPQTATILYSAGSRHRDAQDYYSEHMPNSAFLGFYKPSDPTVVHISRGYRVRKWATFIMLSALPFFLIAIGITGLVTAGVLVWMGRDVSAKVVFWVNWVFWVGIIWPFLILLLILELAYPTPRAKTALRILIPLMACIGWAPALLVWFCSRR</sequence>
<keyword evidence="1" id="KW-0472">Membrane</keyword>
<proteinExistence type="predicted"/>